<organism evidence="1 2">
    <name type="scientific">Candidatus Egerieousia excrementavium</name>
    <dbReference type="NCBI Taxonomy" id="2840778"/>
    <lineage>
        <taxon>Bacteria</taxon>
        <taxon>Pseudomonadati</taxon>
        <taxon>Bacteroidota</taxon>
        <taxon>Bacteroidia</taxon>
        <taxon>Bacteroidales</taxon>
        <taxon>Candidatus Egerieousia</taxon>
    </lineage>
</organism>
<reference evidence="1" key="1">
    <citation type="submission" date="2020-10" db="EMBL/GenBank/DDBJ databases">
        <authorList>
            <person name="Gilroy R."/>
        </authorList>
    </citation>
    <scope>NUCLEOTIDE SEQUENCE</scope>
    <source>
        <strain evidence="1">15467</strain>
    </source>
</reference>
<dbReference type="SFLD" id="SFLDG01129">
    <property type="entry name" value="C1.5:_HAD__Beta-PGM__Phosphata"/>
    <property type="match status" value="1"/>
</dbReference>
<comment type="caution">
    <text evidence="1">The sequence shown here is derived from an EMBL/GenBank/DDBJ whole genome shotgun (WGS) entry which is preliminary data.</text>
</comment>
<name>A0A9D9DLB0_9BACT</name>
<accession>A0A9D9DLB0</accession>
<protein>
    <submittedName>
        <fullName evidence="1">HAD family phosphatase</fullName>
    </submittedName>
</protein>
<dbReference type="AlphaFoldDB" id="A0A9D9DLB0"/>
<gene>
    <name evidence="1" type="ORF">IAC68_00955</name>
</gene>
<dbReference type="Gene3D" id="1.10.150.240">
    <property type="entry name" value="Putative phosphatase, domain 2"/>
    <property type="match status" value="1"/>
</dbReference>
<dbReference type="InterPro" id="IPR006439">
    <property type="entry name" value="HAD-SF_hydro_IA"/>
</dbReference>
<evidence type="ECO:0000313" key="2">
    <source>
        <dbReference type="Proteomes" id="UP000823635"/>
    </source>
</evidence>
<dbReference type="InterPro" id="IPR023214">
    <property type="entry name" value="HAD_sf"/>
</dbReference>
<proteinExistence type="predicted"/>
<dbReference type="NCBIfam" id="TIGR01509">
    <property type="entry name" value="HAD-SF-IA-v3"/>
    <property type="match status" value="1"/>
</dbReference>
<sequence length="208" mass="23542">MIRNIFFDMGGVLVPLNKERTLKAFGELGVSTFADYLNPYLQKGFFAKFENGDISAAEFRNCVREISSRKNISDEAIDHALNLFLDPIPAEREAMLCELKERYRLFLLSNTNPISIASISGTFRENYGYEFNELFIEMFCSYRMNMSKPSKEIFLKALEIAGADSSQTLFIDDSAANIRAAEELGFITCLYDVDAPFAEQVRRALSNG</sequence>
<dbReference type="Pfam" id="PF00702">
    <property type="entry name" value="Hydrolase"/>
    <property type="match status" value="1"/>
</dbReference>
<dbReference type="PANTHER" id="PTHR43611:SF3">
    <property type="entry name" value="FLAVIN MONONUCLEOTIDE HYDROLASE 1, CHLOROPLATIC"/>
    <property type="match status" value="1"/>
</dbReference>
<dbReference type="InterPro" id="IPR036412">
    <property type="entry name" value="HAD-like_sf"/>
</dbReference>
<dbReference type="SFLD" id="SFLDS00003">
    <property type="entry name" value="Haloacid_Dehalogenase"/>
    <property type="match status" value="1"/>
</dbReference>
<dbReference type="EMBL" id="JADINB010000021">
    <property type="protein sequence ID" value="MBO8428491.1"/>
    <property type="molecule type" value="Genomic_DNA"/>
</dbReference>
<dbReference type="CDD" id="cd02603">
    <property type="entry name" value="HAD_sEH-N_like"/>
    <property type="match status" value="1"/>
</dbReference>
<dbReference type="Gene3D" id="3.40.50.1000">
    <property type="entry name" value="HAD superfamily/HAD-like"/>
    <property type="match status" value="1"/>
</dbReference>
<dbReference type="SUPFAM" id="SSF56784">
    <property type="entry name" value="HAD-like"/>
    <property type="match status" value="1"/>
</dbReference>
<dbReference type="Proteomes" id="UP000823635">
    <property type="component" value="Unassembled WGS sequence"/>
</dbReference>
<dbReference type="PRINTS" id="PR00413">
    <property type="entry name" value="HADHALOGNASE"/>
</dbReference>
<dbReference type="PANTHER" id="PTHR43611">
    <property type="entry name" value="ALPHA-D-GLUCOSE 1-PHOSPHATE PHOSPHATASE"/>
    <property type="match status" value="1"/>
</dbReference>
<evidence type="ECO:0000313" key="1">
    <source>
        <dbReference type="EMBL" id="MBO8428491.1"/>
    </source>
</evidence>
<reference evidence="1" key="2">
    <citation type="journal article" date="2021" name="PeerJ">
        <title>Extensive microbial diversity within the chicken gut microbiome revealed by metagenomics and culture.</title>
        <authorList>
            <person name="Gilroy R."/>
            <person name="Ravi A."/>
            <person name="Getino M."/>
            <person name="Pursley I."/>
            <person name="Horton D.L."/>
            <person name="Alikhan N.F."/>
            <person name="Baker D."/>
            <person name="Gharbi K."/>
            <person name="Hall N."/>
            <person name="Watson M."/>
            <person name="Adriaenssens E.M."/>
            <person name="Foster-Nyarko E."/>
            <person name="Jarju S."/>
            <person name="Secka A."/>
            <person name="Antonio M."/>
            <person name="Oren A."/>
            <person name="Chaudhuri R.R."/>
            <person name="La Ragione R."/>
            <person name="Hildebrand F."/>
            <person name="Pallen M.J."/>
        </authorList>
    </citation>
    <scope>NUCLEOTIDE SEQUENCE</scope>
    <source>
        <strain evidence="1">15467</strain>
    </source>
</reference>
<dbReference type="InterPro" id="IPR023198">
    <property type="entry name" value="PGP-like_dom2"/>
</dbReference>